<dbReference type="AlphaFoldDB" id="A0A139SNI7"/>
<gene>
    <name evidence="2" type="ORF">AXK12_04365</name>
</gene>
<dbReference type="EMBL" id="LSZP01000032">
    <property type="protein sequence ID" value="KXU36060.1"/>
    <property type="molecule type" value="Genomic_DNA"/>
</dbReference>
<reference evidence="2 3" key="1">
    <citation type="submission" date="2016-02" db="EMBL/GenBank/DDBJ databases">
        <authorList>
            <person name="Wen L."/>
            <person name="He K."/>
            <person name="Yang H."/>
        </authorList>
    </citation>
    <scope>NUCLEOTIDE SEQUENCE [LARGE SCALE GENOMIC DNA]</scope>
    <source>
        <strain evidence="2 3">CV41</strain>
    </source>
</reference>
<proteinExistence type="predicted"/>
<sequence length="102" mass="10876">MHPATATTPFTLLWASIARNEEDPPQRSLAPAPRALAQQTSRAPMPTAAPKGSSSQSITRATAQPTDARARSVSTPARNERAADAFIPADFLVTNLRPDLLD</sequence>
<feature type="compositionally biased region" description="Polar residues" evidence="1">
    <location>
        <begin position="52"/>
        <end position="65"/>
    </location>
</feature>
<name>A0A139SNI7_9BACT</name>
<evidence type="ECO:0000256" key="1">
    <source>
        <dbReference type="SAM" id="MobiDB-lite"/>
    </source>
</evidence>
<accession>A0A139SNI7</accession>
<organism evidence="2 3">
    <name type="scientific">Cephaloticoccus capnophilus</name>
    <dbReference type="NCBI Taxonomy" id="1548208"/>
    <lineage>
        <taxon>Bacteria</taxon>
        <taxon>Pseudomonadati</taxon>
        <taxon>Verrucomicrobiota</taxon>
        <taxon>Opitutia</taxon>
        <taxon>Opitutales</taxon>
        <taxon>Opitutaceae</taxon>
        <taxon>Cephaloticoccus</taxon>
    </lineage>
</organism>
<dbReference type="Proteomes" id="UP000071392">
    <property type="component" value="Unassembled WGS sequence"/>
</dbReference>
<comment type="caution">
    <text evidence="2">The sequence shown here is derived from an EMBL/GenBank/DDBJ whole genome shotgun (WGS) entry which is preliminary data.</text>
</comment>
<protein>
    <submittedName>
        <fullName evidence="2">Uncharacterized protein</fullName>
    </submittedName>
</protein>
<evidence type="ECO:0000313" key="3">
    <source>
        <dbReference type="Proteomes" id="UP000071392"/>
    </source>
</evidence>
<evidence type="ECO:0000313" key="2">
    <source>
        <dbReference type="EMBL" id="KXU36060.1"/>
    </source>
</evidence>
<feature type="region of interest" description="Disordered" evidence="1">
    <location>
        <begin position="21"/>
        <end position="81"/>
    </location>
</feature>
<keyword evidence="3" id="KW-1185">Reference proteome</keyword>